<protein>
    <submittedName>
        <fullName evidence="2">Methyltransferase family protein</fullName>
    </submittedName>
</protein>
<dbReference type="GO" id="GO:0032259">
    <property type="term" value="P:methylation"/>
    <property type="evidence" value="ECO:0007669"/>
    <property type="project" value="UniProtKB-KW"/>
</dbReference>
<dbReference type="EMBL" id="RJKL01000001">
    <property type="protein sequence ID" value="ROP33101.1"/>
    <property type="molecule type" value="Genomic_DNA"/>
</dbReference>
<dbReference type="InterPro" id="IPR029063">
    <property type="entry name" value="SAM-dependent_MTases_sf"/>
</dbReference>
<dbReference type="Gene3D" id="3.40.50.150">
    <property type="entry name" value="Vaccinia Virus protein VP39"/>
    <property type="match status" value="1"/>
</dbReference>
<accession>A0A3N1GS70</accession>
<sequence length="283" mass="31258">MICCTVSAVTDYRDVNRANWDERAPFHAASPGYDLAAFARDPEHLSDVVTFDRPLLGDIRGLRGVHLQCHIGTDTVSLARLGASMTGLDFSPASLAEARRLAELAGAAVDFVESDVYGAPDVLENGAFDLVYTGIGAICWLPDIRRWARVVASLLRPGGRLFIREGHPVLWSLRDDREDGLLALDYPYFEHAEPVVWQDDGTYVETDHTFAHTTTHEWNRGLGEIVTAVLEAGMTLTGLVEHDSVPWEALPGMTKLPGGEWQVTDRPRRLPHTYTLQAVRTAV</sequence>
<feature type="domain" description="Methyltransferase type 12" evidence="1">
    <location>
        <begin position="66"/>
        <end position="161"/>
    </location>
</feature>
<dbReference type="SUPFAM" id="SSF53335">
    <property type="entry name" value="S-adenosyl-L-methionine-dependent methyltransferases"/>
    <property type="match status" value="1"/>
</dbReference>
<evidence type="ECO:0000313" key="3">
    <source>
        <dbReference type="Proteomes" id="UP000271683"/>
    </source>
</evidence>
<comment type="caution">
    <text evidence="2">The sequence shown here is derived from an EMBL/GenBank/DDBJ whole genome shotgun (WGS) entry which is preliminary data.</text>
</comment>
<evidence type="ECO:0000259" key="1">
    <source>
        <dbReference type="Pfam" id="PF08242"/>
    </source>
</evidence>
<proteinExistence type="predicted"/>
<dbReference type="AlphaFoldDB" id="A0A3N1GS70"/>
<dbReference type="Proteomes" id="UP000271683">
    <property type="component" value="Unassembled WGS sequence"/>
</dbReference>
<keyword evidence="2" id="KW-0808">Transferase</keyword>
<name>A0A3N1GS70_9ACTN</name>
<organism evidence="2 3">
    <name type="scientific">Couchioplanes caeruleus</name>
    <dbReference type="NCBI Taxonomy" id="56438"/>
    <lineage>
        <taxon>Bacteria</taxon>
        <taxon>Bacillati</taxon>
        <taxon>Actinomycetota</taxon>
        <taxon>Actinomycetes</taxon>
        <taxon>Micromonosporales</taxon>
        <taxon>Micromonosporaceae</taxon>
        <taxon>Couchioplanes</taxon>
    </lineage>
</organism>
<dbReference type="GO" id="GO:0008168">
    <property type="term" value="F:methyltransferase activity"/>
    <property type="evidence" value="ECO:0007669"/>
    <property type="project" value="UniProtKB-KW"/>
</dbReference>
<dbReference type="Pfam" id="PF08242">
    <property type="entry name" value="Methyltransf_12"/>
    <property type="match status" value="1"/>
</dbReference>
<dbReference type="InterPro" id="IPR013217">
    <property type="entry name" value="Methyltransf_12"/>
</dbReference>
<dbReference type="CDD" id="cd02440">
    <property type="entry name" value="AdoMet_MTases"/>
    <property type="match status" value="1"/>
</dbReference>
<reference evidence="2 3" key="1">
    <citation type="submission" date="2018-11" db="EMBL/GenBank/DDBJ databases">
        <title>Sequencing the genomes of 1000 actinobacteria strains.</title>
        <authorList>
            <person name="Klenk H.-P."/>
        </authorList>
    </citation>
    <scope>NUCLEOTIDE SEQUENCE [LARGE SCALE GENOMIC DNA]</scope>
    <source>
        <strain evidence="2 3">DSM 43634</strain>
    </source>
</reference>
<evidence type="ECO:0000313" key="2">
    <source>
        <dbReference type="EMBL" id="ROP33101.1"/>
    </source>
</evidence>
<gene>
    <name evidence="2" type="ORF">EDD30_6070</name>
</gene>
<keyword evidence="2" id="KW-0489">Methyltransferase</keyword>